<protein>
    <submittedName>
        <fullName evidence="3">Uncharacterized protein</fullName>
    </submittedName>
</protein>
<sequence length="183" mass="20176">MNEKTAFNIYLILYIVISVFITVRFTYKLYGGGEAITAFFFFVGATAIFVIYGLRWFSGDNSLLSNAPVSWPPVMNTCPDYLTYYNLTKNGKKYDMCIDLIGVSRNGGITKFPAGADPSGLNDRYFFSLETRSADPEKRRAELCQNAMTAGLTWEGITNGESCITPDGRPSGASTVTTNCPTK</sequence>
<feature type="region of interest" description="Disordered" evidence="1">
    <location>
        <begin position="163"/>
        <end position="183"/>
    </location>
</feature>
<keyword evidence="2" id="KW-0472">Membrane</keyword>
<evidence type="ECO:0000256" key="1">
    <source>
        <dbReference type="SAM" id="MobiDB-lite"/>
    </source>
</evidence>
<keyword evidence="2" id="KW-1133">Transmembrane helix</keyword>
<feature type="compositionally biased region" description="Polar residues" evidence="1">
    <location>
        <begin position="172"/>
        <end position="183"/>
    </location>
</feature>
<feature type="transmembrane region" description="Helical" evidence="2">
    <location>
        <begin position="33"/>
        <end position="54"/>
    </location>
</feature>
<evidence type="ECO:0000256" key="2">
    <source>
        <dbReference type="SAM" id="Phobius"/>
    </source>
</evidence>
<feature type="transmembrane region" description="Helical" evidence="2">
    <location>
        <begin position="7"/>
        <end position="27"/>
    </location>
</feature>
<name>A0A6C0BGW1_9ZZZZ</name>
<accession>A0A6C0BGW1</accession>
<dbReference type="EMBL" id="MN739160">
    <property type="protein sequence ID" value="QHS91406.1"/>
    <property type="molecule type" value="Genomic_DNA"/>
</dbReference>
<dbReference type="AlphaFoldDB" id="A0A6C0BGW1"/>
<proteinExistence type="predicted"/>
<reference evidence="3" key="1">
    <citation type="journal article" date="2020" name="Nature">
        <title>Giant virus diversity and host interactions through global metagenomics.</title>
        <authorList>
            <person name="Schulz F."/>
            <person name="Roux S."/>
            <person name="Paez-Espino D."/>
            <person name="Jungbluth S."/>
            <person name="Walsh D.A."/>
            <person name="Denef V.J."/>
            <person name="McMahon K.D."/>
            <person name="Konstantinidis K.T."/>
            <person name="Eloe-Fadrosh E.A."/>
            <person name="Kyrpides N.C."/>
            <person name="Woyke T."/>
        </authorList>
    </citation>
    <scope>NUCLEOTIDE SEQUENCE</scope>
    <source>
        <strain evidence="3">GVMAG-M-3300013004-44</strain>
    </source>
</reference>
<evidence type="ECO:0000313" key="3">
    <source>
        <dbReference type="EMBL" id="QHS91406.1"/>
    </source>
</evidence>
<organism evidence="3">
    <name type="scientific">viral metagenome</name>
    <dbReference type="NCBI Taxonomy" id="1070528"/>
    <lineage>
        <taxon>unclassified sequences</taxon>
        <taxon>metagenomes</taxon>
        <taxon>organismal metagenomes</taxon>
    </lineage>
</organism>
<keyword evidence="2" id="KW-0812">Transmembrane</keyword>